<protein>
    <recommendedName>
        <fullName evidence="2">Nucleotidase</fullName>
    </recommendedName>
</protein>
<dbReference type="SUPFAM" id="SSF56784">
    <property type="entry name" value="HAD-like"/>
    <property type="match status" value="1"/>
</dbReference>
<dbReference type="InterPro" id="IPR036412">
    <property type="entry name" value="HAD-like_sf"/>
</dbReference>
<dbReference type="EMBL" id="AMFJ01036150">
    <property type="protein sequence ID" value="EKD24958.1"/>
    <property type="molecule type" value="Genomic_DNA"/>
</dbReference>
<dbReference type="InterPro" id="IPR052419">
    <property type="entry name" value="5_3-deoxyribonucleotidase-like"/>
</dbReference>
<dbReference type="PANTHER" id="PTHR35134:SF2">
    <property type="entry name" value="NUCLEOTIDASE YQFW-RELATED"/>
    <property type="match status" value="1"/>
</dbReference>
<sequence length="200" mass="23581">MQEIRGIDLDEVLFETMDGLLDFHNHQINGIHVTREDITDYHIHKIKKLWMDLPCNIQFWDTFQTSEKVHDIKPVAGAREGLIKLLSQEKSLISITGRCDVHKPWTYKALEKHYSGLISEVFFLNAYADLSSHKITQTTKWEICKEQWATVMVEDDLHYALELADKEIKVYLLDKPWNQQYQNGMHNNIIKVSWRKDIDI</sequence>
<organism evidence="1">
    <name type="scientific">uncultured bacterium</name>
    <name type="common">gcode 4</name>
    <dbReference type="NCBI Taxonomy" id="1234023"/>
    <lineage>
        <taxon>Bacteria</taxon>
        <taxon>environmental samples</taxon>
    </lineage>
</organism>
<evidence type="ECO:0000313" key="1">
    <source>
        <dbReference type="EMBL" id="EKD24958.1"/>
    </source>
</evidence>
<accession>K1XX35</accession>
<comment type="caution">
    <text evidence="1">The sequence shown here is derived from an EMBL/GenBank/DDBJ whole genome shotgun (WGS) entry which is preliminary data.</text>
</comment>
<dbReference type="InterPro" id="IPR023214">
    <property type="entry name" value="HAD_sf"/>
</dbReference>
<reference evidence="1" key="1">
    <citation type="journal article" date="2012" name="Science">
        <title>Fermentation, hydrogen, and sulfur metabolism in multiple uncultivated bacterial phyla.</title>
        <authorList>
            <person name="Wrighton K.C."/>
            <person name="Thomas B.C."/>
            <person name="Sharon I."/>
            <person name="Miller C.S."/>
            <person name="Castelle C.J."/>
            <person name="VerBerkmoes N.C."/>
            <person name="Wilkins M.J."/>
            <person name="Hettich R.L."/>
            <person name="Lipton M.S."/>
            <person name="Williams K.H."/>
            <person name="Long P.E."/>
            <person name="Banfield J.F."/>
        </authorList>
    </citation>
    <scope>NUCLEOTIDE SEQUENCE [LARGE SCALE GENOMIC DNA]</scope>
</reference>
<dbReference type="Gene3D" id="3.40.50.1000">
    <property type="entry name" value="HAD superfamily/HAD-like"/>
    <property type="match status" value="1"/>
</dbReference>
<dbReference type="PANTHER" id="PTHR35134">
    <property type="entry name" value="NUCLEOTIDASE YQFW-RELATED"/>
    <property type="match status" value="1"/>
</dbReference>
<gene>
    <name evidence="1" type="ORF">ACD_80C00143G0004</name>
</gene>
<proteinExistence type="predicted"/>
<name>K1XX35_9BACT</name>
<dbReference type="AlphaFoldDB" id="K1XX35"/>
<evidence type="ECO:0008006" key="2">
    <source>
        <dbReference type="Google" id="ProtNLM"/>
    </source>
</evidence>